<dbReference type="RefSeq" id="WP_115836639.1">
    <property type="nucleotide sequence ID" value="NZ_CP025086.1"/>
</dbReference>
<reference evidence="1 2" key="1">
    <citation type="submission" date="2018-08" db="EMBL/GenBank/DDBJ databases">
        <title>Genomic Encyclopedia of Type Strains, Phase IV (KMG-IV): sequencing the most valuable type-strain genomes for metagenomic binning, comparative biology and taxonomic classification.</title>
        <authorList>
            <person name="Goeker M."/>
        </authorList>
    </citation>
    <scope>NUCLEOTIDE SEQUENCE [LARGE SCALE GENOMIC DNA]</scope>
    <source>
        <strain evidence="1 2">BW863</strain>
    </source>
</reference>
<dbReference type="OrthoDB" id="9806245at2"/>
<evidence type="ECO:0000313" key="2">
    <source>
        <dbReference type="Proteomes" id="UP000256900"/>
    </source>
</evidence>
<evidence type="ECO:0008006" key="3">
    <source>
        <dbReference type="Google" id="ProtNLM"/>
    </source>
</evidence>
<accession>A0A3D9YTY9</accession>
<comment type="caution">
    <text evidence="1">The sequence shown here is derived from an EMBL/GenBank/DDBJ whole genome shotgun (WGS) entry which is preliminary data.</text>
</comment>
<dbReference type="EMBL" id="QUMO01000003">
    <property type="protein sequence ID" value="REF86056.1"/>
    <property type="molecule type" value="Genomic_DNA"/>
</dbReference>
<proteinExistence type="predicted"/>
<sequence length="78" mass="8808">MDWQPIDKAPFDQDLEVGVIEAGEAYALAFPCRRAGSGWANVLTHESVPVHPSHWRYWQGAKWPPNGKTAEAQTYRDV</sequence>
<dbReference type="Proteomes" id="UP000256900">
    <property type="component" value="Unassembled WGS sequence"/>
</dbReference>
<evidence type="ECO:0000313" key="1">
    <source>
        <dbReference type="EMBL" id="REF86056.1"/>
    </source>
</evidence>
<gene>
    <name evidence="1" type="ORF">DES32_2099</name>
</gene>
<protein>
    <recommendedName>
        <fullName evidence="3">DUF551 domain-containing protein</fullName>
    </recommendedName>
</protein>
<organism evidence="1 2">
    <name type="scientific">Methylovirgula ligni</name>
    <dbReference type="NCBI Taxonomy" id="569860"/>
    <lineage>
        <taxon>Bacteria</taxon>
        <taxon>Pseudomonadati</taxon>
        <taxon>Pseudomonadota</taxon>
        <taxon>Alphaproteobacteria</taxon>
        <taxon>Hyphomicrobiales</taxon>
        <taxon>Beijerinckiaceae</taxon>
        <taxon>Methylovirgula</taxon>
    </lineage>
</organism>
<keyword evidence="2" id="KW-1185">Reference proteome</keyword>
<dbReference type="AlphaFoldDB" id="A0A3D9YTY9"/>
<name>A0A3D9YTY9_9HYPH</name>